<accession>A0ABQ8S2B9</accession>
<name>A0ABQ8S2B9_PERAM</name>
<comment type="caution">
    <text evidence="1">The sequence shown here is derived from an EMBL/GenBank/DDBJ whole genome shotgun (WGS) entry which is preliminary data.</text>
</comment>
<sequence length="283" mass="32631">MKQLVYETVVETEEDLVARITVAADAIAVMPVSSNSCRGRAVSDSQPLIERYSQINIRNVSKNKKMSLFKIILTLDSLTPCVVGIVQCGQLCSDYNISHAFYTREFPKKEMHTQSASLKVHVRYLLELVQDIPINRTEFRCYISIEALRYGTSQNITILQFIGEMQFTALRSQDFQIEFTALRTQDFRTRSLRLDAVTVRTHSTFNCRDFNIFGEKIRSCSRSGDVHLTQFHRWYTYSLKYGSSANDNSAYMYSANDKSALYRYKTASIDYSLICNRKRISEK</sequence>
<protein>
    <submittedName>
        <fullName evidence="1">Uncharacterized protein</fullName>
    </submittedName>
</protein>
<gene>
    <name evidence="1" type="ORF">ANN_24087</name>
</gene>
<evidence type="ECO:0000313" key="2">
    <source>
        <dbReference type="Proteomes" id="UP001148838"/>
    </source>
</evidence>
<dbReference type="EMBL" id="JAJSOF020000037">
    <property type="protein sequence ID" value="KAJ4428073.1"/>
    <property type="molecule type" value="Genomic_DNA"/>
</dbReference>
<evidence type="ECO:0000313" key="1">
    <source>
        <dbReference type="EMBL" id="KAJ4428073.1"/>
    </source>
</evidence>
<keyword evidence="2" id="KW-1185">Reference proteome</keyword>
<proteinExistence type="predicted"/>
<dbReference type="Proteomes" id="UP001148838">
    <property type="component" value="Unassembled WGS sequence"/>
</dbReference>
<reference evidence="1 2" key="1">
    <citation type="journal article" date="2022" name="Allergy">
        <title>Genome assembly and annotation of Periplaneta americana reveal a comprehensive cockroach allergen profile.</title>
        <authorList>
            <person name="Wang L."/>
            <person name="Xiong Q."/>
            <person name="Saelim N."/>
            <person name="Wang L."/>
            <person name="Nong W."/>
            <person name="Wan A.T."/>
            <person name="Shi M."/>
            <person name="Liu X."/>
            <person name="Cao Q."/>
            <person name="Hui J.H.L."/>
            <person name="Sookrung N."/>
            <person name="Leung T.F."/>
            <person name="Tungtrongchitr A."/>
            <person name="Tsui S.K.W."/>
        </authorList>
    </citation>
    <scope>NUCLEOTIDE SEQUENCE [LARGE SCALE GENOMIC DNA]</scope>
    <source>
        <strain evidence="1">PWHHKU_190912</strain>
    </source>
</reference>
<organism evidence="1 2">
    <name type="scientific">Periplaneta americana</name>
    <name type="common">American cockroach</name>
    <name type="synonym">Blatta americana</name>
    <dbReference type="NCBI Taxonomy" id="6978"/>
    <lineage>
        <taxon>Eukaryota</taxon>
        <taxon>Metazoa</taxon>
        <taxon>Ecdysozoa</taxon>
        <taxon>Arthropoda</taxon>
        <taxon>Hexapoda</taxon>
        <taxon>Insecta</taxon>
        <taxon>Pterygota</taxon>
        <taxon>Neoptera</taxon>
        <taxon>Polyneoptera</taxon>
        <taxon>Dictyoptera</taxon>
        <taxon>Blattodea</taxon>
        <taxon>Blattoidea</taxon>
        <taxon>Blattidae</taxon>
        <taxon>Blattinae</taxon>
        <taxon>Periplaneta</taxon>
    </lineage>
</organism>